<evidence type="ECO:0000313" key="2">
    <source>
        <dbReference type="Proteomes" id="UP000252387"/>
    </source>
</evidence>
<keyword evidence="2" id="KW-1185">Reference proteome</keyword>
<evidence type="ECO:0000313" key="1">
    <source>
        <dbReference type="EMBL" id="RCS28987.1"/>
    </source>
</evidence>
<sequence>MCGVLGIALPLHAAYPQTAPTPRQSLDDAWWTGPMLANSAATLPRGHVLVEPYLYDVHSAHADGYGSLTYLLYGLTDRLTVGLMPVLGYNRMDGGPDSSRIGFGDVSVQAQYRLTQFHEGSWVPTISLQLQQTLPTGKYDRLGNRPADGLGGGAHTTTLQLNTQTYFWLANGRILRMRFNVAQSFSGTAQIEGTSVYGTPDGFQGSARPGRSFLVNAAWEYSLSKRWVLAFDLTYRHSHNTRVRGDIALPGSTLAISHLRIDTGTSTAFGFAPAVEYNWSARLGMLVGVRVITGGHGTASTVTPAVALNYVH</sequence>
<dbReference type="OrthoDB" id="7240756at2"/>
<accession>A0A368KB07</accession>
<dbReference type="EMBL" id="QFWQ01000009">
    <property type="protein sequence ID" value="RCS28987.1"/>
    <property type="molecule type" value="Genomic_DNA"/>
</dbReference>
<proteinExistence type="predicted"/>
<dbReference type="Proteomes" id="UP000252387">
    <property type="component" value="Unassembled WGS sequence"/>
</dbReference>
<name>A0A368KB07_9GAMM</name>
<protein>
    <submittedName>
        <fullName evidence="1">Transporter</fullName>
    </submittedName>
</protein>
<organism evidence="1 2">
    <name type="scientific">Rhodanobacter denitrificans</name>
    <dbReference type="NCBI Taxonomy" id="666685"/>
    <lineage>
        <taxon>Bacteria</taxon>
        <taxon>Pseudomonadati</taxon>
        <taxon>Pseudomonadota</taxon>
        <taxon>Gammaproteobacteria</taxon>
        <taxon>Lysobacterales</taxon>
        <taxon>Rhodanobacteraceae</taxon>
        <taxon>Rhodanobacter</taxon>
    </lineage>
</organism>
<dbReference type="AlphaFoldDB" id="A0A368KB07"/>
<comment type="caution">
    <text evidence="1">The sequence shown here is derived from an EMBL/GenBank/DDBJ whole genome shotgun (WGS) entry which is preliminary data.</text>
</comment>
<gene>
    <name evidence="1" type="ORF">DEO45_14310</name>
</gene>
<reference evidence="1 2" key="1">
    <citation type="submission" date="2018-05" db="EMBL/GenBank/DDBJ databases">
        <title>Draft genome sequence of Rhodanobacter denitrificans Yn1 isolated from gold copper mine.</title>
        <authorList>
            <person name="Yang N."/>
            <person name="Mazhar H.S."/>
            <person name="Rensing C."/>
        </authorList>
    </citation>
    <scope>NUCLEOTIDE SEQUENCE [LARGE SCALE GENOMIC DNA]</scope>
    <source>
        <strain evidence="1 2">Yn1</strain>
    </source>
</reference>